<dbReference type="EMBL" id="KV425640">
    <property type="protein sequence ID" value="KZT19447.1"/>
    <property type="molecule type" value="Genomic_DNA"/>
</dbReference>
<sequence length="70" mass="7901">MLSVLSTLEHDTTVECIARLLPDTYMFRVLGDRLLSPYGLQAKSIWTIHITGPATCRIARMGRLVGKEQR</sequence>
<proteinExistence type="predicted"/>
<dbReference type="InParanoid" id="A0A165NC21"/>
<evidence type="ECO:0000313" key="1">
    <source>
        <dbReference type="EMBL" id="KZT19447.1"/>
    </source>
</evidence>
<reference evidence="1 2" key="1">
    <citation type="journal article" date="2016" name="Mol. Biol. Evol.">
        <title>Comparative Genomics of Early-Diverging Mushroom-Forming Fungi Provides Insights into the Origins of Lignocellulose Decay Capabilities.</title>
        <authorList>
            <person name="Nagy L.G."/>
            <person name="Riley R."/>
            <person name="Tritt A."/>
            <person name="Adam C."/>
            <person name="Daum C."/>
            <person name="Floudas D."/>
            <person name="Sun H."/>
            <person name="Yadav J.S."/>
            <person name="Pangilinan J."/>
            <person name="Larsson K.H."/>
            <person name="Matsuura K."/>
            <person name="Barry K."/>
            <person name="Labutti K."/>
            <person name="Kuo R."/>
            <person name="Ohm R.A."/>
            <person name="Bhattacharya S.S."/>
            <person name="Shirouzu T."/>
            <person name="Yoshinaga Y."/>
            <person name="Martin F.M."/>
            <person name="Grigoriev I.V."/>
            <person name="Hibbett D.S."/>
        </authorList>
    </citation>
    <scope>NUCLEOTIDE SEQUENCE [LARGE SCALE GENOMIC DNA]</scope>
    <source>
        <strain evidence="1 2">HHB14362 ss-1</strain>
    </source>
</reference>
<name>A0A165NC21_9AGAM</name>
<keyword evidence="2" id="KW-1185">Reference proteome</keyword>
<protein>
    <submittedName>
        <fullName evidence="1">Uncharacterized protein</fullName>
    </submittedName>
</protein>
<dbReference type="Proteomes" id="UP000076761">
    <property type="component" value="Unassembled WGS sequence"/>
</dbReference>
<organism evidence="1 2">
    <name type="scientific">Neolentinus lepideus HHB14362 ss-1</name>
    <dbReference type="NCBI Taxonomy" id="1314782"/>
    <lineage>
        <taxon>Eukaryota</taxon>
        <taxon>Fungi</taxon>
        <taxon>Dikarya</taxon>
        <taxon>Basidiomycota</taxon>
        <taxon>Agaricomycotina</taxon>
        <taxon>Agaricomycetes</taxon>
        <taxon>Gloeophyllales</taxon>
        <taxon>Gloeophyllaceae</taxon>
        <taxon>Neolentinus</taxon>
    </lineage>
</organism>
<gene>
    <name evidence="1" type="ORF">NEOLEDRAFT_1142006</name>
</gene>
<evidence type="ECO:0000313" key="2">
    <source>
        <dbReference type="Proteomes" id="UP000076761"/>
    </source>
</evidence>
<accession>A0A165NC21</accession>
<dbReference type="AlphaFoldDB" id="A0A165NC21"/>